<comment type="caution">
    <text evidence="2">The sequence shown here is derived from an EMBL/GenBank/DDBJ whole genome shotgun (WGS) entry which is preliminary data.</text>
</comment>
<evidence type="ECO:0000313" key="3">
    <source>
        <dbReference type="Proteomes" id="UP001195483"/>
    </source>
</evidence>
<keyword evidence="1" id="KW-0472">Membrane</keyword>
<evidence type="ECO:0000256" key="1">
    <source>
        <dbReference type="SAM" id="Phobius"/>
    </source>
</evidence>
<sequence length="100" mass="11538">MQNFNAQIHGSKKNLHCITWLYQIQFIMRYKLGPGQYLESIFVSVILFSSSILLFTLIFLCKLCLLLLLNDIKNLPIEDRSHVQASDTKFQEKASSDSLI</sequence>
<dbReference type="Proteomes" id="UP001195483">
    <property type="component" value="Unassembled WGS sequence"/>
</dbReference>
<reference evidence="2" key="2">
    <citation type="journal article" date="2021" name="Genome Biol. Evol.">
        <title>Developing a high-quality reference genome for a parasitic bivalve with doubly uniparental inheritance (Bivalvia: Unionida).</title>
        <authorList>
            <person name="Smith C.H."/>
        </authorList>
    </citation>
    <scope>NUCLEOTIDE SEQUENCE</scope>
    <source>
        <strain evidence="2">CHS0354</strain>
        <tissue evidence="2">Mantle</tissue>
    </source>
</reference>
<feature type="transmembrane region" description="Helical" evidence="1">
    <location>
        <begin position="41"/>
        <end position="69"/>
    </location>
</feature>
<organism evidence="2 3">
    <name type="scientific">Potamilus streckersoni</name>
    <dbReference type="NCBI Taxonomy" id="2493646"/>
    <lineage>
        <taxon>Eukaryota</taxon>
        <taxon>Metazoa</taxon>
        <taxon>Spiralia</taxon>
        <taxon>Lophotrochozoa</taxon>
        <taxon>Mollusca</taxon>
        <taxon>Bivalvia</taxon>
        <taxon>Autobranchia</taxon>
        <taxon>Heteroconchia</taxon>
        <taxon>Palaeoheterodonta</taxon>
        <taxon>Unionida</taxon>
        <taxon>Unionoidea</taxon>
        <taxon>Unionidae</taxon>
        <taxon>Ambleminae</taxon>
        <taxon>Lampsilini</taxon>
        <taxon>Potamilus</taxon>
    </lineage>
</organism>
<keyword evidence="1" id="KW-0812">Transmembrane</keyword>
<dbReference type="AlphaFoldDB" id="A0AAE0VIE6"/>
<keyword evidence="3" id="KW-1185">Reference proteome</keyword>
<gene>
    <name evidence="2" type="ORF">CHS0354_029901</name>
</gene>
<keyword evidence="1" id="KW-1133">Transmembrane helix</keyword>
<evidence type="ECO:0000313" key="2">
    <source>
        <dbReference type="EMBL" id="KAK3579044.1"/>
    </source>
</evidence>
<accession>A0AAE0VIE6</accession>
<proteinExistence type="predicted"/>
<protein>
    <submittedName>
        <fullName evidence="2">Uncharacterized protein</fullName>
    </submittedName>
</protein>
<dbReference type="EMBL" id="JAEAOA010001785">
    <property type="protein sequence ID" value="KAK3579044.1"/>
    <property type="molecule type" value="Genomic_DNA"/>
</dbReference>
<reference evidence="2" key="3">
    <citation type="submission" date="2023-05" db="EMBL/GenBank/DDBJ databases">
        <authorList>
            <person name="Smith C.H."/>
        </authorList>
    </citation>
    <scope>NUCLEOTIDE SEQUENCE</scope>
    <source>
        <strain evidence="2">CHS0354</strain>
        <tissue evidence="2">Mantle</tissue>
    </source>
</reference>
<name>A0AAE0VIE6_9BIVA</name>
<reference evidence="2" key="1">
    <citation type="journal article" date="2021" name="Genome Biol. Evol.">
        <title>A High-Quality Reference Genome for a Parasitic Bivalve with Doubly Uniparental Inheritance (Bivalvia: Unionida).</title>
        <authorList>
            <person name="Smith C.H."/>
        </authorList>
    </citation>
    <scope>NUCLEOTIDE SEQUENCE</scope>
    <source>
        <strain evidence="2">CHS0354</strain>
    </source>
</reference>